<proteinExistence type="predicted"/>
<dbReference type="CDD" id="cd06257">
    <property type="entry name" value="DnaJ"/>
    <property type="match status" value="1"/>
</dbReference>
<feature type="compositionally biased region" description="Low complexity" evidence="1">
    <location>
        <begin position="10"/>
        <end position="22"/>
    </location>
</feature>
<keyword evidence="5" id="KW-1185">Reference proteome</keyword>
<sequence>MSPDCPNPALPATLPADDPSPAQEAGAVPARRASEAQQRHDRLMREIKQLRERLQQWQQCESRYHERVARELQPELKRWCERLRELALRMEGALFLDPPPGKPIGRAARLKAGQWMLSLAAAVLAERPDDAEMLALRARHQDDLPAEDAEDEQDAEEAAAPAEDPDDGLEPWEREAARRRAQAEASRQAAKQGRKAQAERERRERHGGRTASAGAASLREVYRRLASRLHPDREPDEAERARKTALMQQANQAYAAGDLLALLELQRLHLPEPVAAPVVAAAAAAAAGGDEEARLRDLIALLGAQRERLQAEIDEMVRRFAVLRPDLPARADTITPQLVETLLGTEIRELRARATALERDLGYCRDPASLGAWLRAFA</sequence>
<dbReference type="OrthoDB" id="114754at2"/>
<dbReference type="InterPro" id="IPR001623">
    <property type="entry name" value="DnaJ_domain"/>
</dbReference>
<accession>A0A5C1PXU8</accession>
<dbReference type="RefSeq" id="WP_149503356.1">
    <property type="nucleotide sequence ID" value="NZ_CP035708.1"/>
</dbReference>
<keyword evidence="2" id="KW-0132">Cell division</keyword>
<dbReference type="SUPFAM" id="SSF46565">
    <property type="entry name" value="Chaperone J-domain"/>
    <property type="match status" value="1"/>
</dbReference>
<evidence type="ECO:0000313" key="4">
    <source>
        <dbReference type="Proteomes" id="UP000323522"/>
    </source>
</evidence>
<feature type="region of interest" description="Disordered" evidence="1">
    <location>
        <begin position="144"/>
        <end position="216"/>
    </location>
</feature>
<evidence type="ECO:0000313" key="3">
    <source>
        <dbReference type="EMBL" id="QEN00633.1"/>
    </source>
</evidence>
<feature type="compositionally biased region" description="Basic and acidic residues" evidence="1">
    <location>
        <begin position="171"/>
        <end position="182"/>
    </location>
</feature>
<feature type="compositionally biased region" description="Acidic residues" evidence="1">
    <location>
        <begin position="144"/>
        <end position="170"/>
    </location>
</feature>
<reference evidence="2 5" key="2">
    <citation type="submission" date="2024-06" db="EMBL/GenBank/DDBJ databases">
        <title>Genomic Encyclopedia of Type Strains, Phase IV (KMG-IV): sequencing the most valuable type-strain genomes for metagenomic binning, comparative biology and taxonomic classification.</title>
        <authorList>
            <person name="Goeker M."/>
        </authorList>
    </citation>
    <scope>NUCLEOTIDE SEQUENCE [LARGE SCALE GENOMIC DNA]</scope>
    <source>
        <strain evidence="2 5">D-501</strain>
    </source>
</reference>
<name>A0A5C1PXU8_9BURK</name>
<dbReference type="AlphaFoldDB" id="A0A5C1PXU8"/>
<evidence type="ECO:0000256" key="1">
    <source>
        <dbReference type="SAM" id="MobiDB-lite"/>
    </source>
</evidence>
<gene>
    <name evidence="2" type="ORF">ABIC99_000954</name>
    <name evidence="3" type="ORF">EWH46_07495</name>
</gene>
<reference evidence="3 4" key="1">
    <citation type="submission" date="2019-02" db="EMBL/GenBank/DDBJ databases">
        <title>Complete Genome Sequence and Methylome Analysis of Sphaerotilus natans subsp. sulfidivorans D-507.</title>
        <authorList>
            <person name="Fomenkov A."/>
            <person name="Gridneva E."/>
            <person name="Smolyakov D."/>
            <person name="Dubinina G."/>
            <person name="Vincze T."/>
            <person name="Grabovich M."/>
            <person name="Roberts R.J."/>
        </authorList>
    </citation>
    <scope>NUCLEOTIDE SEQUENCE [LARGE SCALE GENOMIC DNA]</scope>
    <source>
        <strain evidence="3 4">D-507</strain>
    </source>
</reference>
<dbReference type="KEGG" id="snn:EWH46_07495"/>
<dbReference type="EMBL" id="JBEPLS010000003">
    <property type="protein sequence ID" value="MET3603170.1"/>
    <property type="molecule type" value="Genomic_DNA"/>
</dbReference>
<dbReference type="Proteomes" id="UP001549111">
    <property type="component" value="Unassembled WGS sequence"/>
</dbReference>
<protein>
    <submittedName>
        <fullName evidence="2">FtsZ-binding cell division protein ZapB</fullName>
    </submittedName>
</protein>
<dbReference type="Proteomes" id="UP000323522">
    <property type="component" value="Chromosome"/>
</dbReference>
<dbReference type="InterPro" id="IPR036869">
    <property type="entry name" value="J_dom_sf"/>
</dbReference>
<evidence type="ECO:0000313" key="2">
    <source>
        <dbReference type="EMBL" id="MET3603170.1"/>
    </source>
</evidence>
<keyword evidence="2" id="KW-0131">Cell cycle</keyword>
<evidence type="ECO:0000313" key="5">
    <source>
        <dbReference type="Proteomes" id="UP001549111"/>
    </source>
</evidence>
<dbReference type="GO" id="GO:0051301">
    <property type="term" value="P:cell division"/>
    <property type="evidence" value="ECO:0007669"/>
    <property type="project" value="UniProtKB-KW"/>
</dbReference>
<organism evidence="3 4">
    <name type="scientific">Sphaerotilus sulfidivorans</name>
    <dbReference type="NCBI Taxonomy" id="639200"/>
    <lineage>
        <taxon>Bacteria</taxon>
        <taxon>Pseudomonadati</taxon>
        <taxon>Pseudomonadota</taxon>
        <taxon>Betaproteobacteria</taxon>
        <taxon>Burkholderiales</taxon>
        <taxon>Sphaerotilaceae</taxon>
        <taxon>Sphaerotilus</taxon>
    </lineage>
</organism>
<dbReference type="EMBL" id="CP035708">
    <property type="protein sequence ID" value="QEN00633.1"/>
    <property type="molecule type" value="Genomic_DNA"/>
</dbReference>
<feature type="region of interest" description="Disordered" evidence="1">
    <location>
        <begin position="1"/>
        <end position="39"/>
    </location>
</feature>
<dbReference type="Gene3D" id="1.10.287.110">
    <property type="entry name" value="DnaJ domain"/>
    <property type="match status" value="1"/>
</dbReference>